<keyword evidence="2" id="KW-0175">Coiled coil</keyword>
<proteinExistence type="inferred from homology"/>
<reference evidence="5 6" key="1">
    <citation type="submission" date="2023-07" db="EMBL/GenBank/DDBJ databases">
        <title>Genomic Encyclopedia of Type Strains, Phase IV (KMG-IV): sequencing the most valuable type-strain genomes for metagenomic binning, comparative biology and taxonomic classification.</title>
        <authorList>
            <person name="Goeker M."/>
        </authorList>
    </citation>
    <scope>NUCLEOTIDE SEQUENCE [LARGE SCALE GENOMIC DNA]</scope>
    <source>
        <strain evidence="5 6">DSM 17723</strain>
    </source>
</reference>
<evidence type="ECO:0000313" key="6">
    <source>
        <dbReference type="Proteomes" id="UP001232245"/>
    </source>
</evidence>
<gene>
    <name evidence="5" type="ORF">J2S02_002967</name>
</gene>
<name>A0ABT9Z321_9BACI</name>
<comment type="similarity">
    <text evidence="1">Belongs to the EssB family.</text>
</comment>
<sequence>MSSQKEMSYIEEKLEAISKFEKGVITFTFQKEKIKLDDPGEISFLKEINPTIKKQIQMMDDELSILHTIPNTFTYLPHMGQIDERDSLLIAYRIAQKVNSHNLTRIHLFVCPENIVLDKGLNPYILHFGVKESLPPYEKNSDQLLKEVKATIASIIDKQYTFSQYIHHFETLKLSSFTEKVCKAESISNLIELLEMRIQEINKEKTQLMTVNKKTWKLNRYILIGVTVCLIPTLVYSLYSLFFIQPKQASFIEAQEKFLNNEYSEVVTILQPYDFDEMPKVTQYELSTAYLINESLSEEQKESIQNTVTLQSDPRYYEYWIHIGRGNAEEALDIARVFEDTHLILYALYNYQEQVKSDDNLDREERNQLLAEIESEIEQYEEEIDQERAKAEEQAEEQAVEDAGTVPASNEQAKQQGQEATQEQTTTNQQVKEEAKTEGEKSPQ</sequence>
<feature type="compositionally biased region" description="Low complexity" evidence="3">
    <location>
        <begin position="411"/>
        <end position="430"/>
    </location>
</feature>
<dbReference type="RefSeq" id="WP_174880786.1">
    <property type="nucleotide sequence ID" value="NZ_CADEPK010000249.1"/>
</dbReference>
<dbReference type="Gene3D" id="1.10.510.10">
    <property type="entry name" value="Transferase(Phosphotransferase) domain 1"/>
    <property type="match status" value="1"/>
</dbReference>
<dbReference type="InterPro" id="IPR042565">
    <property type="entry name" value="T7SS_EssB_C"/>
</dbReference>
<keyword evidence="4" id="KW-0812">Transmembrane</keyword>
<accession>A0ABT9Z321</accession>
<dbReference type="InterPro" id="IPR011009">
    <property type="entry name" value="Kinase-like_dom_sf"/>
</dbReference>
<dbReference type="EMBL" id="JAUSTZ010000006">
    <property type="protein sequence ID" value="MDQ0226622.1"/>
    <property type="molecule type" value="Genomic_DNA"/>
</dbReference>
<evidence type="ECO:0000313" key="5">
    <source>
        <dbReference type="EMBL" id="MDQ0226622.1"/>
    </source>
</evidence>
<keyword evidence="6" id="KW-1185">Reference proteome</keyword>
<evidence type="ECO:0000256" key="4">
    <source>
        <dbReference type="SAM" id="Phobius"/>
    </source>
</evidence>
<keyword evidence="4" id="KW-0472">Membrane</keyword>
<evidence type="ECO:0000256" key="2">
    <source>
        <dbReference type="SAM" id="Coils"/>
    </source>
</evidence>
<organism evidence="5 6">
    <name type="scientific">Metabacillus niabensis</name>
    <dbReference type="NCBI Taxonomy" id="324854"/>
    <lineage>
        <taxon>Bacteria</taxon>
        <taxon>Bacillati</taxon>
        <taxon>Bacillota</taxon>
        <taxon>Bacilli</taxon>
        <taxon>Bacillales</taxon>
        <taxon>Bacillaceae</taxon>
        <taxon>Metabacillus</taxon>
    </lineage>
</organism>
<evidence type="ECO:0000256" key="3">
    <source>
        <dbReference type="SAM" id="MobiDB-lite"/>
    </source>
</evidence>
<keyword evidence="4" id="KW-1133">Transmembrane helix</keyword>
<dbReference type="Pfam" id="PF10140">
    <property type="entry name" value="YukC"/>
    <property type="match status" value="1"/>
</dbReference>
<feature type="region of interest" description="Disordered" evidence="3">
    <location>
        <begin position="382"/>
        <end position="444"/>
    </location>
</feature>
<feature type="coiled-coil region" evidence="2">
    <location>
        <begin position="184"/>
        <end position="211"/>
    </location>
</feature>
<comment type="caution">
    <text evidence="5">The sequence shown here is derived from an EMBL/GenBank/DDBJ whole genome shotgun (WGS) entry which is preliminary data.</text>
</comment>
<feature type="transmembrane region" description="Helical" evidence="4">
    <location>
        <begin position="221"/>
        <end position="244"/>
    </location>
</feature>
<feature type="compositionally biased region" description="Basic and acidic residues" evidence="3">
    <location>
        <begin position="431"/>
        <end position="444"/>
    </location>
</feature>
<dbReference type="SUPFAM" id="SSF56112">
    <property type="entry name" value="Protein kinase-like (PK-like)"/>
    <property type="match status" value="1"/>
</dbReference>
<evidence type="ECO:0000256" key="1">
    <source>
        <dbReference type="ARBA" id="ARBA00010163"/>
    </source>
</evidence>
<dbReference type="InterPro" id="IPR018778">
    <property type="entry name" value="T7SS_EssB"/>
</dbReference>
<dbReference type="NCBIfam" id="TIGR03926">
    <property type="entry name" value="T7_EssB"/>
    <property type="match status" value="1"/>
</dbReference>
<dbReference type="Proteomes" id="UP001232245">
    <property type="component" value="Unassembled WGS sequence"/>
</dbReference>
<protein>
    <submittedName>
        <fullName evidence="5">Type VII secretion protein EssB</fullName>
    </submittedName>
</protein>
<dbReference type="Gene3D" id="1.25.40.680">
    <property type="entry name" value="Type VII secretion system EssB, C-terminal-like domain"/>
    <property type="match status" value="1"/>
</dbReference>